<dbReference type="InterPro" id="IPR025555">
    <property type="entry name" value="YppG"/>
</dbReference>
<feature type="region of interest" description="Disordered" evidence="1">
    <location>
        <begin position="62"/>
        <end position="98"/>
    </location>
</feature>
<evidence type="ECO:0008006" key="4">
    <source>
        <dbReference type="Google" id="ProtNLM"/>
    </source>
</evidence>
<comment type="caution">
    <text evidence="2">The sequence shown here is derived from an EMBL/GenBank/DDBJ whole genome shotgun (WGS) entry which is preliminary data.</text>
</comment>
<dbReference type="EMBL" id="QWEH01000010">
    <property type="protein sequence ID" value="RHW30973.1"/>
    <property type="molecule type" value="Genomic_DNA"/>
</dbReference>
<evidence type="ECO:0000256" key="1">
    <source>
        <dbReference type="SAM" id="MobiDB-lite"/>
    </source>
</evidence>
<keyword evidence="3" id="KW-1185">Reference proteome</keyword>
<evidence type="ECO:0000313" key="3">
    <source>
        <dbReference type="Proteomes" id="UP000285456"/>
    </source>
</evidence>
<reference evidence="2 3" key="1">
    <citation type="journal article" date="2007" name="Int. J. Syst. Evol. Microbiol.">
        <title>Oceanobacillus profundus sp. nov., isolated from a deep-sea sediment core.</title>
        <authorList>
            <person name="Kim Y.G."/>
            <person name="Choi D.H."/>
            <person name="Hyun S."/>
            <person name="Cho B.C."/>
        </authorList>
    </citation>
    <scope>NUCLEOTIDE SEQUENCE [LARGE SCALE GENOMIC DNA]</scope>
    <source>
        <strain evidence="2 3">DSM 18246</strain>
    </source>
</reference>
<dbReference type="AlphaFoldDB" id="A0A417YE83"/>
<protein>
    <recommendedName>
        <fullName evidence="4">YppG-like protein</fullName>
    </recommendedName>
</protein>
<organism evidence="2 3">
    <name type="scientific">Oceanobacillus profundus</name>
    <dbReference type="NCBI Taxonomy" id="372463"/>
    <lineage>
        <taxon>Bacteria</taxon>
        <taxon>Bacillati</taxon>
        <taxon>Bacillota</taxon>
        <taxon>Bacilli</taxon>
        <taxon>Bacillales</taxon>
        <taxon>Bacillaceae</taxon>
        <taxon>Oceanobacillus</taxon>
    </lineage>
</organism>
<dbReference type="OrthoDB" id="2456726at2"/>
<gene>
    <name evidence="2" type="ORF">D1B32_14455</name>
</gene>
<proteinExistence type="predicted"/>
<dbReference type="Proteomes" id="UP000285456">
    <property type="component" value="Unassembled WGS sequence"/>
</dbReference>
<accession>A0A417YE83</accession>
<evidence type="ECO:0000313" key="2">
    <source>
        <dbReference type="EMBL" id="RHW30973.1"/>
    </source>
</evidence>
<dbReference type="RefSeq" id="WP_095311862.1">
    <property type="nucleotide sequence ID" value="NZ_JAMAWL010000008.1"/>
</dbReference>
<name>A0A417YE83_9BACI</name>
<sequence>MHYRPYNQPHYSPPVNHNLYPYHTSYSNQNWSGAEQHQTPYDFFAKPELPSQWTNQVQTNAEFADSGSNPNMNPNANHDPNFMQNINGNPGQSAANPMSYFQNGNGQLDFDKIISTVGQIASTYHQVSPIVQQFSSLIKNIR</sequence>
<dbReference type="Pfam" id="PF14179">
    <property type="entry name" value="YppG"/>
    <property type="match status" value="1"/>
</dbReference>